<feature type="compositionally biased region" description="Acidic residues" evidence="3">
    <location>
        <begin position="80"/>
        <end position="92"/>
    </location>
</feature>
<keyword evidence="2" id="KW-0808">Transferase</keyword>
<protein>
    <recommendedName>
        <fullName evidence="6">DNA (cytosine-5-)-methyltransferase</fullName>
    </recommendedName>
</protein>
<sequence>MAVCARCRRVSPSSGDTWCLACSAWEAIGNELSFSWSHPGLRAVATDLVVSAVRQVRALREKKGAAPQPLEKDEEKEQDSSESDEEEEESEAASDKTILVDPLLPPATAAPGTSGKAKPPVPPKGVAERIKTEEKADYGEEEQAGGSTVPEGSRHRRRHRHRSSQPSRPERKDDKSNRKRKHRNPKHRAGRKHKRLYRAERDPYLKIHRKLDESEAEVELVGAGGAYGLFDVNEPARWSALEIKLGDIITTAVPGELLGADGVEGIFLVTGIELGADGRKRMVKQFEAGEELDEVREPLEGAAGRPSALRKKPSGEPKEAQLRGKGLGTSTKLGPPKGAAGPRRAALTSGEGHGEEQREDILKPLRMTSKKSNGDSYSSGEDVDSSETDKEDLLPPLKKRSERMEGSALSLLIERIEARLNELSGAGERAFSQQSRDGRETYLLANVIDLLRVGRLAKLGDALAARWLAIEQASLDQQWSAARHLELYSPDQTSAAGPAITLAARKFSKTMERVTQPDEARGRVRKDKGGKGDGGWQDTEPWWKKRKGGKDGKKGKEKEKADPWSGAVEPPGLKWWQVLLDLAGTYSALGVGLYFSICERGEAFDGSFLDQLSADMAQKKKSQLPRAFRSKNKLFPLPQVWFVDFSRFGKKVSVSSVLHDLEFVKANAVACWASLGVLFCNQLANEGFVFGQGKPTAPQRDLLRAVEMSVQRLMDDDTTVAWTVADIVDDFEHRTVTYSGEEICKAEPLTLARVLPGLPPEGHGGSVDTLKWVSGRTRSLLLRPDLCLVTDVGQELPKLQGKVHIGEGEQKSIAVELVRREELGLEVDGHRSSLVYLACRVLPMGWCSAVGVMQDLAETILLKGGFDPCAQISKSHPLPPWVLESSELGNKQGRPWWHVYLDNFAAGAKVRDEEPSELIALQKAAESLWVDAGVVVSEDKSVVAASSGVELGAFLGGKGQWIGASPERLIKVLKSVIWLCGQPKLSKKKVQIVMRRLCFILQFRRPGMAHFSHVWEWVSGKGFGRLAQDKVRKEMLTGICGSPLFHTWLGSKIDPMVTCSDASMKGGAVAFSDSLTQEGKGFVWARERQAQEVPVVIVSLFNGIGGAQRCYDVAGVRVAGVLACDIHKPANRVTARRWPHTRFWEDVRTLTGEGLREEMEHFGDFGELHLWAGFPCVDVSSVRAHRQNLQGASSSLIHEAIRVFDELAVLFPDTPTEFFVENVASMDVEVRDQLSSLPLACPLQRGLAFPGTWTHAGEEVRVVYSQLFNVLALKFTPHGSEHIQATEISLIQGRLEPMCLGLRTVPGPSRDSVGDSWPLAAVSA</sequence>
<feature type="region of interest" description="Disordered" evidence="3">
    <location>
        <begin position="294"/>
        <end position="401"/>
    </location>
</feature>
<feature type="compositionally biased region" description="Basic and acidic residues" evidence="3">
    <location>
        <begin position="313"/>
        <end position="322"/>
    </location>
</feature>
<dbReference type="Pfam" id="PF00145">
    <property type="entry name" value="DNA_methylase"/>
    <property type="match status" value="1"/>
</dbReference>
<feature type="compositionally biased region" description="Basic and acidic residues" evidence="3">
    <location>
        <begin position="352"/>
        <end position="363"/>
    </location>
</feature>
<evidence type="ECO:0000256" key="2">
    <source>
        <dbReference type="ARBA" id="ARBA00022679"/>
    </source>
</evidence>
<name>A0ABP0RYI1_9DINO</name>
<feature type="compositionally biased region" description="Polar residues" evidence="3">
    <location>
        <begin position="370"/>
        <end position="379"/>
    </location>
</feature>
<dbReference type="Proteomes" id="UP001642484">
    <property type="component" value="Unassembled WGS sequence"/>
</dbReference>
<feature type="compositionally biased region" description="Basic residues" evidence="3">
    <location>
        <begin position="154"/>
        <end position="163"/>
    </location>
</feature>
<feature type="compositionally biased region" description="Basic and acidic residues" evidence="3">
    <location>
        <begin position="61"/>
        <end position="79"/>
    </location>
</feature>
<feature type="region of interest" description="Disordered" evidence="3">
    <location>
        <begin position="61"/>
        <end position="194"/>
    </location>
</feature>
<dbReference type="EMBL" id="CAXAMN010026617">
    <property type="protein sequence ID" value="CAK9104456.1"/>
    <property type="molecule type" value="Genomic_DNA"/>
</dbReference>
<evidence type="ECO:0008006" key="6">
    <source>
        <dbReference type="Google" id="ProtNLM"/>
    </source>
</evidence>
<gene>
    <name evidence="4" type="ORF">CCMP2556_LOCUS48974</name>
</gene>
<feature type="compositionally biased region" description="Basic and acidic residues" evidence="3">
    <location>
        <begin position="511"/>
        <end position="531"/>
    </location>
</feature>
<dbReference type="Gene3D" id="3.40.50.150">
    <property type="entry name" value="Vaccinia Virus protein VP39"/>
    <property type="match status" value="1"/>
</dbReference>
<evidence type="ECO:0000313" key="5">
    <source>
        <dbReference type="Proteomes" id="UP001642484"/>
    </source>
</evidence>
<feature type="compositionally biased region" description="Basic and acidic residues" evidence="3">
    <location>
        <begin position="549"/>
        <end position="562"/>
    </location>
</feature>
<keyword evidence="5" id="KW-1185">Reference proteome</keyword>
<keyword evidence="1" id="KW-0489">Methyltransferase</keyword>
<evidence type="ECO:0000313" key="4">
    <source>
        <dbReference type="EMBL" id="CAK9104456.1"/>
    </source>
</evidence>
<comment type="caution">
    <text evidence="4">The sequence shown here is derived from an EMBL/GenBank/DDBJ whole genome shotgun (WGS) entry which is preliminary data.</text>
</comment>
<feature type="region of interest" description="Disordered" evidence="3">
    <location>
        <begin position="511"/>
        <end position="566"/>
    </location>
</feature>
<feature type="compositionally biased region" description="Basic and acidic residues" evidence="3">
    <location>
        <begin position="126"/>
        <end position="138"/>
    </location>
</feature>
<evidence type="ECO:0000256" key="3">
    <source>
        <dbReference type="SAM" id="MobiDB-lite"/>
    </source>
</evidence>
<evidence type="ECO:0000256" key="1">
    <source>
        <dbReference type="ARBA" id="ARBA00022603"/>
    </source>
</evidence>
<feature type="compositionally biased region" description="Low complexity" evidence="3">
    <location>
        <begin position="332"/>
        <end position="347"/>
    </location>
</feature>
<dbReference type="InterPro" id="IPR029063">
    <property type="entry name" value="SAM-dependent_MTases_sf"/>
</dbReference>
<dbReference type="InterPro" id="IPR001525">
    <property type="entry name" value="C5_MeTfrase"/>
</dbReference>
<organism evidence="4 5">
    <name type="scientific">Durusdinium trenchii</name>
    <dbReference type="NCBI Taxonomy" id="1381693"/>
    <lineage>
        <taxon>Eukaryota</taxon>
        <taxon>Sar</taxon>
        <taxon>Alveolata</taxon>
        <taxon>Dinophyceae</taxon>
        <taxon>Suessiales</taxon>
        <taxon>Symbiodiniaceae</taxon>
        <taxon>Durusdinium</taxon>
    </lineage>
</organism>
<accession>A0ABP0RYI1</accession>
<reference evidence="4 5" key="1">
    <citation type="submission" date="2024-02" db="EMBL/GenBank/DDBJ databases">
        <authorList>
            <person name="Chen Y."/>
            <person name="Shah S."/>
            <person name="Dougan E. K."/>
            <person name="Thang M."/>
            <person name="Chan C."/>
        </authorList>
    </citation>
    <scope>NUCLEOTIDE SEQUENCE [LARGE SCALE GENOMIC DNA]</scope>
</reference>
<feature type="compositionally biased region" description="Basic residues" evidence="3">
    <location>
        <begin position="177"/>
        <end position="194"/>
    </location>
</feature>
<proteinExistence type="predicted"/>
<dbReference type="SUPFAM" id="SSF53335">
    <property type="entry name" value="S-adenosyl-L-methionine-dependent methyltransferases"/>
    <property type="match status" value="1"/>
</dbReference>
<feature type="compositionally biased region" description="Low complexity" evidence="3">
    <location>
        <begin position="106"/>
        <end position="118"/>
    </location>
</feature>